<dbReference type="GO" id="GO:0005524">
    <property type="term" value="F:ATP binding"/>
    <property type="evidence" value="ECO:0007669"/>
    <property type="project" value="UniProtKB-UniRule"/>
</dbReference>
<dbReference type="NCBIfam" id="NF002528">
    <property type="entry name" value="PRK01966.1-4"/>
    <property type="match status" value="1"/>
</dbReference>
<evidence type="ECO:0000256" key="19">
    <source>
        <dbReference type="ARBA" id="ARBA00068427"/>
    </source>
</evidence>
<evidence type="ECO:0000256" key="7">
    <source>
        <dbReference type="ARBA" id="ARBA00022490"/>
    </source>
</evidence>
<feature type="active site" evidence="23">
    <location>
        <position position="338"/>
    </location>
</feature>
<keyword evidence="10 24" id="KW-0547">Nucleotide-binding</keyword>
<dbReference type="PANTHER" id="PTHR23132:SF25">
    <property type="entry name" value="D-ALANINE--D-ALANINE LIGASE A"/>
    <property type="match status" value="1"/>
</dbReference>
<dbReference type="GO" id="GO:0071555">
    <property type="term" value="P:cell wall organization"/>
    <property type="evidence" value="ECO:0007669"/>
    <property type="project" value="UniProtKB-KW"/>
</dbReference>
<dbReference type="PROSITE" id="PS00844">
    <property type="entry name" value="DALA_DALA_LIGASE_2"/>
    <property type="match status" value="1"/>
</dbReference>
<evidence type="ECO:0000256" key="12">
    <source>
        <dbReference type="ARBA" id="ARBA00022842"/>
    </source>
</evidence>
<evidence type="ECO:0000256" key="2">
    <source>
        <dbReference type="ARBA" id="ARBA00003921"/>
    </source>
</evidence>
<dbReference type="NCBIfam" id="TIGR01205">
    <property type="entry name" value="D_ala_D_alaTIGR"/>
    <property type="match status" value="1"/>
</dbReference>
<evidence type="ECO:0000256" key="20">
    <source>
        <dbReference type="ARBA" id="ARBA00076288"/>
    </source>
</evidence>
<dbReference type="EMBL" id="LT985188">
    <property type="protein sequence ID" value="SPD86687.1"/>
    <property type="molecule type" value="Genomic_DNA"/>
</dbReference>
<keyword evidence="29" id="KW-1185">Reference proteome</keyword>
<evidence type="ECO:0000256" key="22">
    <source>
        <dbReference type="HAMAP-Rule" id="MF_00047"/>
    </source>
</evidence>
<keyword evidence="16 22" id="KW-0961">Cell wall biogenesis/degradation</keyword>
<dbReference type="GO" id="GO:0008360">
    <property type="term" value="P:regulation of cell shape"/>
    <property type="evidence" value="ECO:0007669"/>
    <property type="project" value="UniProtKB-KW"/>
</dbReference>
<keyword evidence="12 25" id="KW-0460">Magnesium</keyword>
<comment type="cofactor">
    <cofactor evidence="1">
        <name>Mn(2+)</name>
        <dbReference type="ChEBI" id="CHEBI:29035"/>
    </cofactor>
</comment>
<keyword evidence="8 22" id="KW-0436">Ligase</keyword>
<evidence type="ECO:0000256" key="24">
    <source>
        <dbReference type="PIRSR" id="PIRSR039102-2"/>
    </source>
</evidence>
<evidence type="ECO:0000256" key="10">
    <source>
        <dbReference type="ARBA" id="ARBA00022741"/>
    </source>
</evidence>
<evidence type="ECO:0000313" key="28">
    <source>
        <dbReference type="EMBL" id="SPD86687.1"/>
    </source>
</evidence>
<dbReference type="Gene3D" id="3.30.470.20">
    <property type="entry name" value="ATP-grasp fold, B domain"/>
    <property type="match status" value="1"/>
</dbReference>
<dbReference type="RefSeq" id="WP_105185589.1">
    <property type="nucleotide sequence ID" value="NZ_BAAAGO010000007.1"/>
</dbReference>
<dbReference type="SUPFAM" id="SSF52440">
    <property type="entry name" value="PreATP-grasp domain"/>
    <property type="match status" value="1"/>
</dbReference>
<dbReference type="Gene3D" id="3.30.1490.20">
    <property type="entry name" value="ATP-grasp fold, A domain"/>
    <property type="match status" value="1"/>
</dbReference>
<comment type="subcellular location">
    <subcellularLocation>
        <location evidence="3 22">Cytoplasm</location>
    </subcellularLocation>
</comment>
<evidence type="ECO:0000256" key="8">
    <source>
        <dbReference type="ARBA" id="ARBA00022598"/>
    </source>
</evidence>
<dbReference type="InterPro" id="IPR011761">
    <property type="entry name" value="ATP-grasp"/>
</dbReference>
<dbReference type="SUPFAM" id="SSF56059">
    <property type="entry name" value="Glutathione synthetase ATP-binding domain-like"/>
    <property type="match status" value="1"/>
</dbReference>
<comment type="similarity">
    <text evidence="5 22">Belongs to the D-alanine--D-alanine ligase family.</text>
</comment>
<evidence type="ECO:0000256" key="21">
    <source>
        <dbReference type="ARBA" id="ARBA00077154"/>
    </source>
</evidence>
<protein>
    <recommendedName>
        <fullName evidence="19 22">D-alanine--D-alanine ligase</fullName>
        <ecNumber evidence="6 22">6.3.2.4</ecNumber>
    </recommendedName>
    <alternativeName>
        <fullName evidence="21 22">D-Ala-D-Ala ligase</fullName>
    </alternativeName>
    <alternativeName>
        <fullName evidence="20 22">D-alanylalanine synthetase</fullName>
    </alternativeName>
</protein>
<dbReference type="FunFam" id="3.30.1490.20:FF:000007">
    <property type="entry name" value="D-alanine--D-alanine ligase"/>
    <property type="match status" value="1"/>
</dbReference>
<evidence type="ECO:0000256" key="3">
    <source>
        <dbReference type="ARBA" id="ARBA00004496"/>
    </source>
</evidence>
<evidence type="ECO:0000256" key="5">
    <source>
        <dbReference type="ARBA" id="ARBA00010871"/>
    </source>
</evidence>
<dbReference type="OrthoDB" id="9813261at2"/>
<evidence type="ECO:0000256" key="18">
    <source>
        <dbReference type="ARBA" id="ARBA00060592"/>
    </source>
</evidence>
<dbReference type="Pfam" id="PF01820">
    <property type="entry name" value="Dala_Dala_lig_N"/>
    <property type="match status" value="1"/>
</dbReference>
<feature type="binding site" evidence="25">
    <location>
        <position position="329"/>
    </location>
    <ligand>
        <name>Mg(2+)</name>
        <dbReference type="ChEBI" id="CHEBI:18420"/>
        <label>2</label>
    </ligand>
</feature>
<dbReference type="InterPro" id="IPR000291">
    <property type="entry name" value="D-Ala_lig_Van_CS"/>
</dbReference>
<dbReference type="InterPro" id="IPR016185">
    <property type="entry name" value="PreATP-grasp_dom_sf"/>
</dbReference>
<evidence type="ECO:0000256" key="23">
    <source>
        <dbReference type="PIRSR" id="PIRSR039102-1"/>
    </source>
</evidence>
<evidence type="ECO:0000313" key="29">
    <source>
        <dbReference type="Proteomes" id="UP000238164"/>
    </source>
</evidence>
<evidence type="ECO:0000256" key="9">
    <source>
        <dbReference type="ARBA" id="ARBA00022723"/>
    </source>
</evidence>
<comment type="pathway">
    <text evidence="4 22">Cell wall biogenesis; peptidoglycan biosynthesis.</text>
</comment>
<proteinExistence type="inferred from homology"/>
<feature type="binding site" evidence="25">
    <location>
        <position position="327"/>
    </location>
    <ligand>
        <name>Mg(2+)</name>
        <dbReference type="ChEBI" id="CHEBI:18420"/>
        <label>1</label>
    </ligand>
</feature>
<feature type="binding site" evidence="24">
    <location>
        <begin position="190"/>
        <end position="192"/>
    </location>
    <ligand>
        <name>ATP</name>
        <dbReference type="ChEBI" id="CHEBI:30616"/>
    </ligand>
</feature>
<comment type="pathway">
    <text evidence="18">Glycan biosynthesis.</text>
</comment>
<keyword evidence="11 26" id="KW-0067">ATP-binding</keyword>
<feature type="domain" description="ATP-grasp" evidence="27">
    <location>
        <begin position="150"/>
        <end position="360"/>
    </location>
</feature>
<keyword evidence="13 22" id="KW-0133">Cell shape</keyword>
<evidence type="ECO:0000256" key="26">
    <source>
        <dbReference type="PROSITE-ProRule" id="PRU00409"/>
    </source>
</evidence>
<evidence type="ECO:0000259" key="27">
    <source>
        <dbReference type="PROSITE" id="PS50975"/>
    </source>
</evidence>
<dbReference type="GO" id="GO:0008716">
    <property type="term" value="F:D-alanine-D-alanine ligase activity"/>
    <property type="evidence" value="ECO:0007669"/>
    <property type="project" value="UniProtKB-UniRule"/>
</dbReference>
<feature type="binding site" evidence="25">
    <location>
        <position position="327"/>
    </location>
    <ligand>
        <name>Mg(2+)</name>
        <dbReference type="ChEBI" id="CHEBI:18420"/>
        <label>2</label>
    </ligand>
</feature>
<evidence type="ECO:0000256" key="14">
    <source>
        <dbReference type="ARBA" id="ARBA00022984"/>
    </source>
</evidence>
<evidence type="ECO:0000256" key="16">
    <source>
        <dbReference type="ARBA" id="ARBA00023316"/>
    </source>
</evidence>
<keyword evidence="14 22" id="KW-0573">Peptidoglycan synthesis</keyword>
<dbReference type="Gene3D" id="3.40.50.20">
    <property type="match status" value="1"/>
</dbReference>
<evidence type="ECO:0000256" key="6">
    <source>
        <dbReference type="ARBA" id="ARBA00012216"/>
    </source>
</evidence>
<dbReference type="HAMAP" id="MF_00047">
    <property type="entry name" value="Dala_Dala_lig"/>
    <property type="match status" value="1"/>
</dbReference>
<evidence type="ECO:0000256" key="1">
    <source>
        <dbReference type="ARBA" id="ARBA00001936"/>
    </source>
</evidence>
<dbReference type="GO" id="GO:0005829">
    <property type="term" value="C:cytosol"/>
    <property type="evidence" value="ECO:0007669"/>
    <property type="project" value="TreeGrafter"/>
</dbReference>
<feature type="active site" evidence="23">
    <location>
        <position position="198"/>
    </location>
</feature>
<accession>A0A2N9JF05</accession>
<dbReference type="Pfam" id="PF07478">
    <property type="entry name" value="Dala_Dala_lig_C"/>
    <property type="match status" value="1"/>
</dbReference>
<organism evidence="28 29">
    <name type="scientific">Micropruina glycogenica</name>
    <dbReference type="NCBI Taxonomy" id="75385"/>
    <lineage>
        <taxon>Bacteria</taxon>
        <taxon>Bacillati</taxon>
        <taxon>Actinomycetota</taxon>
        <taxon>Actinomycetes</taxon>
        <taxon>Propionibacteriales</taxon>
        <taxon>Nocardioidaceae</taxon>
        <taxon>Micropruina</taxon>
    </lineage>
</organism>
<dbReference type="GO" id="GO:0009252">
    <property type="term" value="P:peptidoglycan biosynthetic process"/>
    <property type="evidence" value="ECO:0007669"/>
    <property type="project" value="UniProtKB-UniRule"/>
</dbReference>
<dbReference type="InterPro" id="IPR013815">
    <property type="entry name" value="ATP_grasp_subdomain_1"/>
</dbReference>
<feature type="binding site" evidence="24">
    <location>
        <begin position="198"/>
        <end position="199"/>
    </location>
    <ligand>
        <name>ATP</name>
        <dbReference type="ChEBI" id="CHEBI:30616"/>
    </ligand>
</feature>
<keyword evidence="7 22" id="KW-0963">Cytoplasm</keyword>
<dbReference type="KEGG" id="mgg:MPLG2_1651"/>
<dbReference type="PROSITE" id="PS50975">
    <property type="entry name" value="ATP_GRASP"/>
    <property type="match status" value="1"/>
</dbReference>
<dbReference type="GO" id="GO:0046872">
    <property type="term" value="F:metal ion binding"/>
    <property type="evidence" value="ECO:0007669"/>
    <property type="project" value="UniProtKB-KW"/>
</dbReference>
<comment type="cofactor">
    <cofactor evidence="25">
        <name>Mg(2+)</name>
        <dbReference type="ChEBI" id="CHEBI:18420"/>
    </cofactor>
    <cofactor evidence="25">
        <name>Mn(2+)</name>
        <dbReference type="ChEBI" id="CHEBI:29035"/>
    </cofactor>
    <text evidence="25">Binds 2 magnesium or manganese ions per subunit.</text>
</comment>
<feature type="binding site" evidence="24">
    <location>
        <begin position="228"/>
        <end position="236"/>
    </location>
    <ligand>
        <name>ATP</name>
        <dbReference type="ChEBI" id="CHEBI:30616"/>
    </ligand>
</feature>
<feature type="binding site" evidence="24">
    <location>
        <position position="146"/>
    </location>
    <ligand>
        <name>ATP</name>
        <dbReference type="ChEBI" id="CHEBI:30616"/>
    </ligand>
</feature>
<dbReference type="PROSITE" id="PS00843">
    <property type="entry name" value="DALA_DALA_LIGASE_1"/>
    <property type="match status" value="1"/>
</dbReference>
<dbReference type="Proteomes" id="UP000238164">
    <property type="component" value="Chromosome 1"/>
</dbReference>
<dbReference type="FunFam" id="3.30.470.20:FF:000008">
    <property type="entry name" value="D-alanine--D-alanine ligase"/>
    <property type="match status" value="1"/>
</dbReference>
<feature type="binding site" evidence="24">
    <location>
        <begin position="326"/>
        <end position="327"/>
    </location>
    <ligand>
        <name>ATP</name>
        <dbReference type="ChEBI" id="CHEBI:30616"/>
    </ligand>
</feature>
<evidence type="ECO:0000256" key="25">
    <source>
        <dbReference type="PIRSR" id="PIRSR039102-3"/>
    </source>
</evidence>
<keyword evidence="15 25" id="KW-0464">Manganese</keyword>
<dbReference type="AlphaFoldDB" id="A0A2N9JF05"/>
<evidence type="ECO:0000256" key="17">
    <source>
        <dbReference type="ARBA" id="ARBA00047614"/>
    </source>
</evidence>
<dbReference type="EC" id="6.3.2.4" evidence="6 22"/>
<dbReference type="UniPathway" id="UPA00219"/>
<keyword evidence="9 25" id="KW-0479">Metal-binding</keyword>
<gene>
    <name evidence="22 28" type="primary">ddl</name>
    <name evidence="28" type="ORF">MPLG2_1651</name>
</gene>
<evidence type="ECO:0000256" key="4">
    <source>
        <dbReference type="ARBA" id="ARBA00004752"/>
    </source>
</evidence>
<dbReference type="PANTHER" id="PTHR23132">
    <property type="entry name" value="D-ALANINE--D-ALANINE LIGASE"/>
    <property type="match status" value="1"/>
</dbReference>
<reference evidence="28 29" key="1">
    <citation type="submission" date="2018-02" db="EMBL/GenBank/DDBJ databases">
        <authorList>
            <person name="Cohen D.B."/>
            <person name="Kent A.D."/>
        </authorList>
    </citation>
    <scope>NUCLEOTIDE SEQUENCE [LARGE SCALE GENOMIC DNA]</scope>
    <source>
        <strain evidence="28">1</strain>
    </source>
</reference>
<dbReference type="InterPro" id="IPR011095">
    <property type="entry name" value="Dala_Dala_lig_C"/>
</dbReference>
<feature type="active site" evidence="23">
    <location>
        <position position="17"/>
    </location>
</feature>
<dbReference type="InterPro" id="IPR011127">
    <property type="entry name" value="Dala_Dala_lig_N"/>
</dbReference>
<name>A0A2N9JF05_9ACTN</name>
<dbReference type="PIRSF" id="PIRSF039102">
    <property type="entry name" value="Ddl/VanB"/>
    <property type="match status" value="1"/>
</dbReference>
<evidence type="ECO:0000256" key="13">
    <source>
        <dbReference type="ARBA" id="ARBA00022960"/>
    </source>
</evidence>
<dbReference type="InterPro" id="IPR005905">
    <property type="entry name" value="D_ala_D_ala"/>
</dbReference>
<comment type="function">
    <text evidence="2 22">Cell wall formation.</text>
</comment>
<feature type="binding site" evidence="25">
    <location>
        <position position="314"/>
    </location>
    <ligand>
        <name>Mg(2+)</name>
        <dbReference type="ChEBI" id="CHEBI:18420"/>
        <label>1</label>
    </ligand>
</feature>
<comment type="catalytic activity">
    <reaction evidence="17 22">
        <text>2 D-alanine + ATP = D-alanyl-D-alanine + ADP + phosphate + H(+)</text>
        <dbReference type="Rhea" id="RHEA:11224"/>
        <dbReference type="ChEBI" id="CHEBI:15378"/>
        <dbReference type="ChEBI" id="CHEBI:30616"/>
        <dbReference type="ChEBI" id="CHEBI:43474"/>
        <dbReference type="ChEBI" id="CHEBI:57416"/>
        <dbReference type="ChEBI" id="CHEBI:57822"/>
        <dbReference type="ChEBI" id="CHEBI:456216"/>
        <dbReference type="EC" id="6.3.2.4"/>
    </reaction>
</comment>
<evidence type="ECO:0000256" key="11">
    <source>
        <dbReference type="ARBA" id="ARBA00022840"/>
    </source>
</evidence>
<evidence type="ECO:0000256" key="15">
    <source>
        <dbReference type="ARBA" id="ARBA00023211"/>
    </source>
</evidence>
<sequence length="370" mass="39930">MTQRIRVGIVFGGASSEHDVSCMTAGGVSRAIDADRFDVIGIGITPSGRWVQVPADELRALRKQGDELPRLSESRATAVLLPGEAGGARVATIEGDRLVDLHDFDVAFTLLHGPFGEDGTIQGMFELLGLRYVGSGVAASANGMDKDLMKRHLSASGLPGCRFVTVTDRQWRQQREQSIDRIAKLGYPLFVKPARGGSSVGITKVDRADELEQAVLFAQKFDPKLVVEEAVLGAREIEFAVLGGRGAAPRVSLPGEIVMREAGAFYDFDAKYVSDDDAALLVPTEMDDDLRRRAADVAARTFEAMGAEGLARVDLFITADGHVLVNEINTMPGFTHISMFPSLWAASGLDYTTLITDLIDQALERPVGLR</sequence>